<dbReference type="PANTHER" id="PTHR45947:SF3">
    <property type="entry name" value="SULFOQUINOVOSYL TRANSFERASE SQD2"/>
    <property type="match status" value="1"/>
</dbReference>
<keyword evidence="3" id="KW-0808">Transferase</keyword>
<feature type="domain" description="Glycosyltransferase subfamily 4-like N-terminal" evidence="2">
    <location>
        <begin position="45"/>
        <end position="172"/>
    </location>
</feature>
<dbReference type="RefSeq" id="WP_088562484.1">
    <property type="nucleotide sequence ID" value="NZ_FYEH01000013.1"/>
</dbReference>
<dbReference type="AlphaFoldDB" id="A0A212RSC5"/>
<dbReference type="PANTHER" id="PTHR45947">
    <property type="entry name" value="SULFOQUINOVOSYL TRANSFERASE SQD2"/>
    <property type="match status" value="1"/>
</dbReference>
<evidence type="ECO:0000313" key="4">
    <source>
        <dbReference type="Proteomes" id="UP000197065"/>
    </source>
</evidence>
<evidence type="ECO:0000313" key="3">
    <source>
        <dbReference type="EMBL" id="SNB75476.1"/>
    </source>
</evidence>
<feature type="region of interest" description="Disordered" evidence="1">
    <location>
        <begin position="1"/>
        <end position="26"/>
    </location>
</feature>
<proteinExistence type="predicted"/>
<dbReference type="Pfam" id="PF13579">
    <property type="entry name" value="Glyco_trans_4_4"/>
    <property type="match status" value="1"/>
</dbReference>
<evidence type="ECO:0000259" key="2">
    <source>
        <dbReference type="Pfam" id="PF13579"/>
    </source>
</evidence>
<dbReference type="Gene3D" id="3.40.50.2000">
    <property type="entry name" value="Glycogen Phosphorylase B"/>
    <property type="match status" value="2"/>
</dbReference>
<accession>A0A212RSC5</accession>
<organism evidence="3 4">
    <name type="scientific">Arboricoccus pini</name>
    <dbReference type="NCBI Taxonomy" id="1963835"/>
    <lineage>
        <taxon>Bacteria</taxon>
        <taxon>Pseudomonadati</taxon>
        <taxon>Pseudomonadota</taxon>
        <taxon>Alphaproteobacteria</taxon>
        <taxon>Geminicoccales</taxon>
        <taxon>Geminicoccaceae</taxon>
        <taxon>Arboricoccus</taxon>
    </lineage>
</organism>
<dbReference type="Proteomes" id="UP000197065">
    <property type="component" value="Unassembled WGS sequence"/>
</dbReference>
<gene>
    <name evidence="3" type="ORF">SAMN07250955_11359</name>
</gene>
<dbReference type="Pfam" id="PF13692">
    <property type="entry name" value="Glyco_trans_1_4"/>
    <property type="match status" value="1"/>
</dbReference>
<dbReference type="EMBL" id="FYEH01000013">
    <property type="protein sequence ID" value="SNB75476.1"/>
    <property type="molecule type" value="Genomic_DNA"/>
</dbReference>
<dbReference type="SUPFAM" id="SSF53756">
    <property type="entry name" value="UDP-Glycosyltransferase/glycogen phosphorylase"/>
    <property type="match status" value="1"/>
</dbReference>
<dbReference type="GO" id="GO:0016758">
    <property type="term" value="F:hexosyltransferase activity"/>
    <property type="evidence" value="ECO:0007669"/>
    <property type="project" value="TreeGrafter"/>
</dbReference>
<dbReference type="InterPro" id="IPR050194">
    <property type="entry name" value="Glycosyltransferase_grp1"/>
</dbReference>
<protein>
    <submittedName>
        <fullName evidence="3">Glycosyltransferase involved in cell wall bisynthesis</fullName>
    </submittedName>
</protein>
<keyword evidence="4" id="KW-1185">Reference proteome</keyword>
<reference evidence="3 4" key="1">
    <citation type="submission" date="2017-06" db="EMBL/GenBank/DDBJ databases">
        <authorList>
            <person name="Kim H.J."/>
            <person name="Triplett B.A."/>
        </authorList>
    </citation>
    <scope>NUCLEOTIDE SEQUENCE [LARGE SCALE GENOMIC DNA]</scope>
    <source>
        <strain evidence="3 4">B29T1</strain>
    </source>
</reference>
<dbReference type="InterPro" id="IPR028098">
    <property type="entry name" value="Glyco_trans_4-like_N"/>
</dbReference>
<name>A0A212RSC5_9PROT</name>
<dbReference type="OrthoDB" id="9781738at2"/>
<sequence length="409" mass="44484">MNVMNRSSALHVESTPGVRGAPPSTHVADRGRIKVLHSVGHLLRGGIETWLYQMVTRLDPAQFEHHVLVWTDEEQAFTADFRAAGVRVLPCLGHTNPLRFAANFRRLVAENGPYDILHTHGTHYHGFVMMLAARAGIPARIAHSHTDIKPVLAEASLPYKLYAGLGHAAIRHWATVGRGVSDLAAASMFNADWRDDARFGVLYCGVDLEPFAAAPDPLLRARLGIPEKSMVIGHVGRFEKQKNHSFLLETAAAVRRRDPAAHFLLIGDGSQRAEHVARAEALGLSPHITFIPDCRTIPAHMIGAMDRFLFPSLYEGLPLVTVEAQAAGLPCLISDSLTREILVEGTSSRMLPLAAGVDAWAEALLALPARTEASKAAMQATLRRGPFNIVSAAASLASLYEQSLERSSR</sequence>
<evidence type="ECO:0000256" key="1">
    <source>
        <dbReference type="SAM" id="MobiDB-lite"/>
    </source>
</evidence>